<feature type="compositionally biased region" description="Basic and acidic residues" evidence="1">
    <location>
        <begin position="947"/>
        <end position="956"/>
    </location>
</feature>
<reference evidence="3 4" key="1">
    <citation type="submission" date="2017-03" db="EMBL/GenBank/DDBJ databases">
        <title>Widespread Adenine N6-methylation of Active Genes in Fungi.</title>
        <authorList>
            <consortium name="DOE Joint Genome Institute"/>
            <person name="Mondo S.J."/>
            <person name="Dannebaum R.O."/>
            <person name="Kuo R.C."/>
            <person name="Louie K.B."/>
            <person name="Bewick A.J."/>
            <person name="Labutti K."/>
            <person name="Haridas S."/>
            <person name="Kuo A."/>
            <person name="Salamov A."/>
            <person name="Ahrendt S.R."/>
            <person name="Lau R."/>
            <person name="Bowen B.P."/>
            <person name="Lipzen A."/>
            <person name="Sullivan W."/>
            <person name="Andreopoulos W.B."/>
            <person name="Clum A."/>
            <person name="Lindquist E."/>
            <person name="Daum C."/>
            <person name="Northen T.R."/>
            <person name="Ramamoorthy G."/>
            <person name="Schmitz R.J."/>
            <person name="Gryganskyi A."/>
            <person name="Culley D."/>
            <person name="Magnuson J."/>
            <person name="James T.Y."/>
            <person name="O'Malley M.A."/>
            <person name="Stajich J.E."/>
            <person name="Spatafora J.W."/>
            <person name="Visel A."/>
            <person name="Grigoriev I.V."/>
        </authorList>
    </citation>
    <scope>NUCLEOTIDE SEQUENCE [LARGE SCALE GENOMIC DNA]</scope>
    <source>
        <strain evidence="3 4">NRRL Y-17943</strain>
    </source>
</reference>
<feature type="compositionally biased region" description="Polar residues" evidence="1">
    <location>
        <begin position="1024"/>
        <end position="1035"/>
    </location>
</feature>
<comment type="caution">
    <text evidence="3">The sequence shown here is derived from an EMBL/GenBank/DDBJ whole genome shotgun (WGS) entry which is preliminary data.</text>
</comment>
<dbReference type="InterPro" id="IPR024554">
    <property type="entry name" value="LEC1-like_C"/>
</dbReference>
<keyword evidence="4" id="KW-1185">Reference proteome</keyword>
<dbReference type="GO" id="GO:0035091">
    <property type="term" value="F:phosphatidylinositol binding"/>
    <property type="evidence" value="ECO:0007669"/>
    <property type="project" value="InterPro"/>
</dbReference>
<feature type="region of interest" description="Disordered" evidence="1">
    <location>
        <begin position="846"/>
        <end position="990"/>
    </location>
</feature>
<dbReference type="STRING" id="4999.A0A1Y1U7W9"/>
<dbReference type="GeneID" id="33555640"/>
<evidence type="ECO:0000259" key="2">
    <source>
        <dbReference type="PROSITE" id="PS50195"/>
    </source>
</evidence>
<dbReference type="InterPro" id="IPR024555">
    <property type="entry name" value="PX-associated"/>
</dbReference>
<gene>
    <name evidence="3" type="ORF">BD324DRAFT_594459</name>
</gene>
<name>A0A1Y1U7W9_9TREE</name>
<dbReference type="SMART" id="SM00312">
    <property type="entry name" value="PX"/>
    <property type="match status" value="1"/>
</dbReference>
<dbReference type="Pfam" id="PF00787">
    <property type="entry name" value="PX"/>
    <property type="match status" value="1"/>
</dbReference>
<dbReference type="PROSITE" id="PS50195">
    <property type="entry name" value="PX"/>
    <property type="match status" value="1"/>
</dbReference>
<dbReference type="RefSeq" id="XP_021868386.1">
    <property type="nucleotide sequence ID" value="XM_022013832.1"/>
</dbReference>
<feature type="region of interest" description="Disordered" evidence="1">
    <location>
        <begin position="1015"/>
        <end position="1035"/>
    </location>
</feature>
<dbReference type="PANTHER" id="PTHR47185">
    <property type="entry name" value="PX DOMAIN-CONTAINING PROTEIN YPR097W"/>
    <property type="match status" value="1"/>
</dbReference>
<dbReference type="SUPFAM" id="SSF64268">
    <property type="entry name" value="PX domain"/>
    <property type="match status" value="1"/>
</dbReference>
<dbReference type="Gene3D" id="3.30.1520.10">
    <property type="entry name" value="Phox-like domain"/>
    <property type="match status" value="1"/>
</dbReference>
<dbReference type="FunCoup" id="A0A1Y1U7W9">
    <property type="interactions" value="17"/>
</dbReference>
<evidence type="ECO:0000256" key="1">
    <source>
        <dbReference type="SAM" id="MobiDB-lite"/>
    </source>
</evidence>
<dbReference type="InParanoid" id="A0A1Y1U7W9"/>
<dbReference type="InterPro" id="IPR047168">
    <property type="entry name" value="LEC1-like"/>
</dbReference>
<evidence type="ECO:0000313" key="4">
    <source>
        <dbReference type="Proteomes" id="UP000193218"/>
    </source>
</evidence>
<dbReference type="Proteomes" id="UP000193218">
    <property type="component" value="Unassembled WGS sequence"/>
</dbReference>
<protein>
    <recommendedName>
        <fullName evidence="2">PX domain-containing protein</fullName>
    </recommendedName>
</protein>
<dbReference type="AlphaFoldDB" id="A0A1Y1U7W9"/>
<dbReference type="OrthoDB" id="2117459at2759"/>
<dbReference type="Pfam" id="PF12825">
    <property type="entry name" value="DUF3818"/>
    <property type="match status" value="1"/>
</dbReference>
<dbReference type="PANTHER" id="PTHR47185:SF1">
    <property type="entry name" value="PX DOMAIN-CONTAINING PROTEIN YPR097W"/>
    <property type="match status" value="1"/>
</dbReference>
<dbReference type="InterPro" id="IPR036871">
    <property type="entry name" value="PX_dom_sf"/>
</dbReference>
<evidence type="ECO:0000313" key="3">
    <source>
        <dbReference type="EMBL" id="ORX34108.1"/>
    </source>
</evidence>
<dbReference type="InterPro" id="IPR001683">
    <property type="entry name" value="PX_dom"/>
</dbReference>
<feature type="region of interest" description="Disordered" evidence="1">
    <location>
        <begin position="185"/>
        <end position="209"/>
    </location>
</feature>
<organism evidence="3 4">
    <name type="scientific">Kockovaella imperatae</name>
    <dbReference type="NCBI Taxonomy" id="4999"/>
    <lineage>
        <taxon>Eukaryota</taxon>
        <taxon>Fungi</taxon>
        <taxon>Dikarya</taxon>
        <taxon>Basidiomycota</taxon>
        <taxon>Agaricomycotina</taxon>
        <taxon>Tremellomycetes</taxon>
        <taxon>Tremellales</taxon>
        <taxon>Cuniculitremaceae</taxon>
        <taxon>Kockovaella</taxon>
    </lineage>
</organism>
<feature type="compositionally biased region" description="Acidic residues" evidence="1">
    <location>
        <begin position="853"/>
        <end position="867"/>
    </location>
</feature>
<proteinExistence type="predicted"/>
<feature type="domain" description="PX" evidence="2">
    <location>
        <begin position="211"/>
        <end position="375"/>
    </location>
</feature>
<feature type="compositionally biased region" description="Low complexity" evidence="1">
    <location>
        <begin position="960"/>
        <end position="974"/>
    </location>
</feature>
<accession>A0A1Y1U7W9</accession>
<dbReference type="Pfam" id="PF12828">
    <property type="entry name" value="PXB"/>
    <property type="match status" value="1"/>
</dbReference>
<feature type="region of interest" description="Disordered" evidence="1">
    <location>
        <begin position="266"/>
        <end position="285"/>
    </location>
</feature>
<feature type="compositionally biased region" description="Low complexity" evidence="1">
    <location>
        <begin position="305"/>
        <end position="319"/>
    </location>
</feature>
<feature type="region of interest" description="Disordered" evidence="1">
    <location>
        <begin position="305"/>
        <end position="338"/>
    </location>
</feature>
<dbReference type="EMBL" id="NBSH01000015">
    <property type="protein sequence ID" value="ORX34108.1"/>
    <property type="molecule type" value="Genomic_DNA"/>
</dbReference>
<sequence length="1035" mass="115389">MTPPTTLTPLRAHYLKKTLVNLQMSHELDLLTDPALGANALGLLGDPFILPESAKREAMTRVSEIARQEGRVGDLPFMRFLFHQFLLPFPFLSTAPPTFWSAKVQPFLSSFLSTTGYTKQTGMSAEEQAMADSLMSPEERKEIEEKNKLWVKSQKHMALMVGVGVKIVGGEEVVRIGQSELRRLEEAQEERRRKRREKMNPPPPPPQVFDVNVIGVRVVTEKGRVRHKSHDEFLIRTRVGEGNEIIVSRRYGDFKRLADELRLAFPEDPLPAPPPKDKSATATPTAAAPQYSYYNPLRAIYGSGAPASANASPRPGSPAMNPDDPPMSPVGSTGPLSREKNRLTLRGYLQRILDYPQVLNSPVLRSFLLSKPTTLTREEAMDSQRRLEGDAVREEGRRRFREEAQKRIEDLREGLAQFKGDVLSTDGGLQKVFDVVRRVEKVQDLPPAEQSVLIWGRISLAATIFQVFVAADTASDSLATLKRLHGLMPYFVLKGILRISNPMAMIRGVLDLFLARPFGGQSLLQRMFSSSLTEDVRLLAEDIAVVTEKIDDPVLCQKIQQYATAPYEIQEMFRRDAGSEGLDLLVVILRSPDPPSLSRPQFQRVFKAARAYKDYKASLEDLEDSDDDTGPEDDDAWLFEDLGLLLKLWMRKREKEQLVSLIFEGVTAELLKDIITIFYAPLAQVYKAASIADSLSDLQTFLNDMIRTVEQVEELSSEDPQRTVQTFIDLVQRHEQSFYTFVHNVHSKGQGLFDSLMAWIELFLSYARDGLPHPVDLEFILPHGGPEREAIMSEVDAVAQYHYKLKLAHEEKIRRRFDHATAAESSEEAALLGSVLATLSLSETAVGEAKELGDEESEEDDEGDDEHDDHSVDSNSVRSLPLSAPTDQSSIPNSAPVHPSSPGTQSKLPIPEDRVRRGSNTSGRSSLDKIRNALPGRKGSPEVGPVDSKKDKDKRPPPIRVVRGPIPGAQGTATMRKEKKKRAKMAEALQPPETKAVNELRPLFVEVLRPLLVPKPLAKLPPGSSITSAPTSAHR</sequence>